<dbReference type="FunFam" id="1.10.630.10:FF:000026">
    <property type="entry name" value="Cytochrome P450 82C4"/>
    <property type="match status" value="1"/>
</dbReference>
<dbReference type="GO" id="GO:0004497">
    <property type="term" value="F:monooxygenase activity"/>
    <property type="evidence" value="ECO:0007669"/>
    <property type="project" value="UniProtKB-KW"/>
</dbReference>
<evidence type="ECO:0000256" key="11">
    <source>
        <dbReference type="RuleBase" id="RU000461"/>
    </source>
</evidence>
<evidence type="ECO:0000256" key="8">
    <source>
        <dbReference type="ARBA" id="ARBA00023004"/>
    </source>
</evidence>
<dbReference type="GO" id="GO:0016705">
    <property type="term" value="F:oxidoreductase activity, acting on paired donors, with incorporation or reduction of molecular oxygen"/>
    <property type="evidence" value="ECO:0007669"/>
    <property type="project" value="InterPro"/>
</dbReference>
<dbReference type="EMBL" id="JAMFTS010000001">
    <property type="protein sequence ID" value="KAJ4804466.1"/>
    <property type="molecule type" value="Genomic_DNA"/>
</dbReference>
<name>A0AAV8GLR6_9POAL</name>
<dbReference type="PROSITE" id="PS00086">
    <property type="entry name" value="CYTOCHROME_P450"/>
    <property type="match status" value="1"/>
</dbReference>
<comment type="subcellular location">
    <subcellularLocation>
        <location evidence="1">Membrane</location>
        <topology evidence="1">Single-pass membrane protein</topology>
    </subcellularLocation>
</comment>
<keyword evidence="9 12" id="KW-0472">Membrane</keyword>
<evidence type="ECO:0000256" key="3">
    <source>
        <dbReference type="ARBA" id="ARBA00022617"/>
    </source>
</evidence>
<evidence type="ECO:0000256" key="7">
    <source>
        <dbReference type="ARBA" id="ARBA00023002"/>
    </source>
</evidence>
<comment type="caution">
    <text evidence="13">The sequence shown here is derived from an EMBL/GenBank/DDBJ whole genome shotgun (WGS) entry which is preliminary data.</text>
</comment>
<dbReference type="InterPro" id="IPR002401">
    <property type="entry name" value="Cyt_P450_E_grp-I"/>
</dbReference>
<accession>A0AAV8GLR6</accession>
<protein>
    <recommendedName>
        <fullName evidence="15">Cytochrome P450</fullName>
    </recommendedName>
</protein>
<feature type="transmembrane region" description="Helical" evidence="12">
    <location>
        <begin position="6"/>
        <end position="23"/>
    </location>
</feature>
<keyword evidence="11" id="KW-0503">Monooxygenase</keyword>
<dbReference type="GO" id="GO:0005506">
    <property type="term" value="F:iron ion binding"/>
    <property type="evidence" value="ECO:0007669"/>
    <property type="project" value="InterPro"/>
</dbReference>
<dbReference type="GO" id="GO:0016020">
    <property type="term" value="C:membrane"/>
    <property type="evidence" value="ECO:0007669"/>
    <property type="project" value="UniProtKB-SubCell"/>
</dbReference>
<reference evidence="13" key="1">
    <citation type="submission" date="2022-08" db="EMBL/GenBank/DDBJ databases">
        <authorList>
            <person name="Marques A."/>
        </authorList>
    </citation>
    <scope>NUCLEOTIDE SEQUENCE</scope>
    <source>
        <strain evidence="13">RhyPub2mFocal</strain>
        <tissue evidence="13">Leaves</tissue>
    </source>
</reference>
<evidence type="ECO:0000256" key="10">
    <source>
        <dbReference type="PIRSR" id="PIRSR602401-1"/>
    </source>
</evidence>
<dbReference type="PANTHER" id="PTHR47947:SF62">
    <property type="entry name" value="CYTOCHROME P450, FAMILY 81, SUBFAMILY D, POLYPEPTIDE 5"/>
    <property type="match status" value="1"/>
</dbReference>
<keyword evidence="3 10" id="KW-0349">Heme</keyword>
<evidence type="ECO:0008006" key="15">
    <source>
        <dbReference type="Google" id="ProtNLM"/>
    </source>
</evidence>
<dbReference type="InterPro" id="IPR017972">
    <property type="entry name" value="Cyt_P450_CS"/>
</dbReference>
<feature type="binding site" description="axial binding residue" evidence="10">
    <location>
        <position position="440"/>
    </location>
    <ligand>
        <name>heme</name>
        <dbReference type="ChEBI" id="CHEBI:30413"/>
    </ligand>
    <ligandPart>
        <name>Fe</name>
        <dbReference type="ChEBI" id="CHEBI:18248"/>
    </ligandPart>
</feature>
<dbReference type="PRINTS" id="PR00385">
    <property type="entry name" value="P450"/>
</dbReference>
<dbReference type="SUPFAM" id="SSF48264">
    <property type="entry name" value="Cytochrome P450"/>
    <property type="match status" value="1"/>
</dbReference>
<dbReference type="InterPro" id="IPR001128">
    <property type="entry name" value="Cyt_P450"/>
</dbReference>
<evidence type="ECO:0000256" key="4">
    <source>
        <dbReference type="ARBA" id="ARBA00022692"/>
    </source>
</evidence>
<evidence type="ECO:0000256" key="2">
    <source>
        <dbReference type="ARBA" id="ARBA00010617"/>
    </source>
</evidence>
<evidence type="ECO:0000256" key="9">
    <source>
        <dbReference type="ARBA" id="ARBA00023136"/>
    </source>
</evidence>
<dbReference type="Proteomes" id="UP001140206">
    <property type="component" value="Chromosome 1"/>
</dbReference>
<keyword evidence="14" id="KW-1185">Reference proteome</keyword>
<evidence type="ECO:0000313" key="14">
    <source>
        <dbReference type="Proteomes" id="UP001140206"/>
    </source>
</evidence>
<keyword evidence="4 12" id="KW-0812">Transmembrane</keyword>
<proteinExistence type="inferred from homology"/>
<dbReference type="AlphaFoldDB" id="A0AAV8GLR6"/>
<dbReference type="Pfam" id="PF00067">
    <property type="entry name" value="p450"/>
    <property type="match status" value="1"/>
</dbReference>
<evidence type="ECO:0000256" key="5">
    <source>
        <dbReference type="ARBA" id="ARBA00022723"/>
    </source>
</evidence>
<evidence type="ECO:0000313" key="13">
    <source>
        <dbReference type="EMBL" id="KAJ4804466.1"/>
    </source>
</evidence>
<dbReference type="PANTHER" id="PTHR47947">
    <property type="entry name" value="CYTOCHROME P450 82C3-RELATED"/>
    <property type="match status" value="1"/>
</dbReference>
<dbReference type="Gene3D" id="1.10.630.10">
    <property type="entry name" value="Cytochrome P450"/>
    <property type="match status" value="1"/>
</dbReference>
<dbReference type="PRINTS" id="PR00463">
    <property type="entry name" value="EP450I"/>
</dbReference>
<keyword evidence="6 12" id="KW-1133">Transmembrane helix</keyword>
<comment type="similarity">
    <text evidence="2 11">Belongs to the cytochrome P450 family.</text>
</comment>
<evidence type="ECO:0000256" key="1">
    <source>
        <dbReference type="ARBA" id="ARBA00004167"/>
    </source>
</evidence>
<keyword evidence="8 10" id="KW-0408">Iron</keyword>
<evidence type="ECO:0000256" key="12">
    <source>
        <dbReference type="SAM" id="Phobius"/>
    </source>
</evidence>
<comment type="cofactor">
    <cofactor evidence="10">
        <name>heme</name>
        <dbReference type="ChEBI" id="CHEBI:30413"/>
    </cofactor>
</comment>
<sequence length="515" mass="58400">MEALHLIAIFIFSYLLLKLFFLAPKPKHTAKLPPSPPSLPIIGHLHLLKKPLHRSLSLLSEQYGPILYLRLGYRPTLVISSPQLVDECFTTNDVALANRPNFPSVKELTNNYSNLAFSNYGPSWRHLRKTATVQILSNHRLLLSTSSRNDEARYLAHRLFVRSADDKSSFNKVNVKAIAFEFVLNVIMGMIAGKRYYGEETKDWEEARWFRQMMEEFFALAPGSRFMDFFPWLRLVDSISSLRQLKSVVKKRTEFSQRLIDEIRKGIDAQKKKTMIGNLLRLQEREPGEYNDDLIRTLSLTLLQAGTETSSNTIEWAMSLLLNNPHVLAKAQHEIHTVVGRDRLLEESDVPSLPYLRAIINETLRLHPAAPLNLPHESASDSIIGGYKIPKGTTIYINIHAIHQDPSIWKDPTEFKPERFENGKGEGLWLLPFGMGRRKCPGEGLAIKMIALALGTLIQCFEWQRIGSKEVDMTEGSNGFAVPKAVSLDALYRPWSDMVPLLMGLQCASVVVLSD</sequence>
<dbReference type="GO" id="GO:0020037">
    <property type="term" value="F:heme binding"/>
    <property type="evidence" value="ECO:0007669"/>
    <property type="project" value="InterPro"/>
</dbReference>
<keyword evidence="5 10" id="KW-0479">Metal-binding</keyword>
<dbReference type="InterPro" id="IPR050651">
    <property type="entry name" value="Plant_Cytochrome_P450_Monoox"/>
</dbReference>
<keyword evidence="7 11" id="KW-0560">Oxidoreductase</keyword>
<dbReference type="InterPro" id="IPR036396">
    <property type="entry name" value="Cyt_P450_sf"/>
</dbReference>
<organism evidence="13 14">
    <name type="scientific">Rhynchospora pubera</name>
    <dbReference type="NCBI Taxonomy" id="906938"/>
    <lineage>
        <taxon>Eukaryota</taxon>
        <taxon>Viridiplantae</taxon>
        <taxon>Streptophyta</taxon>
        <taxon>Embryophyta</taxon>
        <taxon>Tracheophyta</taxon>
        <taxon>Spermatophyta</taxon>
        <taxon>Magnoliopsida</taxon>
        <taxon>Liliopsida</taxon>
        <taxon>Poales</taxon>
        <taxon>Cyperaceae</taxon>
        <taxon>Cyperoideae</taxon>
        <taxon>Rhynchosporeae</taxon>
        <taxon>Rhynchospora</taxon>
    </lineage>
</organism>
<evidence type="ECO:0000256" key="6">
    <source>
        <dbReference type="ARBA" id="ARBA00022989"/>
    </source>
</evidence>
<gene>
    <name evidence="13" type="ORF">LUZ62_017032</name>
</gene>